<keyword evidence="2" id="KW-0695">RNA-directed DNA polymerase</keyword>
<dbReference type="Proteomes" id="UP001151760">
    <property type="component" value="Unassembled WGS sequence"/>
</dbReference>
<dbReference type="GO" id="GO:0003964">
    <property type="term" value="F:RNA-directed DNA polymerase activity"/>
    <property type="evidence" value="ECO:0007669"/>
    <property type="project" value="UniProtKB-KW"/>
</dbReference>
<evidence type="ECO:0000313" key="3">
    <source>
        <dbReference type="Proteomes" id="UP001151760"/>
    </source>
</evidence>
<protein>
    <submittedName>
        <fullName evidence="2">RNA-directed DNA polymerase, eukaryota, reverse transcriptase zinc-binding domain protein</fullName>
    </submittedName>
</protein>
<keyword evidence="2" id="KW-0808">Transferase</keyword>
<gene>
    <name evidence="2" type="ORF">Tco_0991824</name>
</gene>
<dbReference type="EMBL" id="BQNB010016875">
    <property type="protein sequence ID" value="GJT56770.1"/>
    <property type="molecule type" value="Genomic_DNA"/>
</dbReference>
<dbReference type="InterPro" id="IPR000477">
    <property type="entry name" value="RT_dom"/>
</dbReference>
<dbReference type="PANTHER" id="PTHR33116">
    <property type="entry name" value="REVERSE TRANSCRIPTASE ZINC-BINDING DOMAIN-CONTAINING PROTEIN-RELATED-RELATED"/>
    <property type="match status" value="1"/>
</dbReference>
<dbReference type="PROSITE" id="PS50878">
    <property type="entry name" value="RT_POL"/>
    <property type="match status" value="1"/>
</dbReference>
<sequence length="310" mass="34780">MRLKQGDPLSPFLFILIMESLHISVQRVVDTGLFRGVSIGPFLYLSHLFYADDAVFLGYWSDSNIDTIVRVLDCFYRASGLHINMTKRKIIGISVSSDIVDQAASKIGCATPKPPFSYLGLKVGGLMSRIPSWDKITNTLAVCLSKWKMKTLSIGGRLTLLKSILGSMPIYHLLLFKAPLKVLQRMESIRCHFFNGIETDSKKQTWIKWIKVLASKEKGSSLWAKVIKGIHGADGKLDMHVNNCHPSIWLDIVREDDVWRGDATFKSLYPRLFTLDSSKSITIAMKLSQESLCSSFHRAIRGGVKQAQLS</sequence>
<feature type="domain" description="Reverse transcriptase" evidence="1">
    <location>
        <begin position="1"/>
        <end position="123"/>
    </location>
</feature>
<organism evidence="2 3">
    <name type="scientific">Tanacetum coccineum</name>
    <dbReference type="NCBI Taxonomy" id="301880"/>
    <lineage>
        <taxon>Eukaryota</taxon>
        <taxon>Viridiplantae</taxon>
        <taxon>Streptophyta</taxon>
        <taxon>Embryophyta</taxon>
        <taxon>Tracheophyta</taxon>
        <taxon>Spermatophyta</taxon>
        <taxon>Magnoliopsida</taxon>
        <taxon>eudicotyledons</taxon>
        <taxon>Gunneridae</taxon>
        <taxon>Pentapetalae</taxon>
        <taxon>asterids</taxon>
        <taxon>campanulids</taxon>
        <taxon>Asterales</taxon>
        <taxon>Asteraceae</taxon>
        <taxon>Asteroideae</taxon>
        <taxon>Anthemideae</taxon>
        <taxon>Anthemidinae</taxon>
        <taxon>Tanacetum</taxon>
    </lineage>
</organism>
<dbReference type="Pfam" id="PF00078">
    <property type="entry name" value="RVT_1"/>
    <property type="match status" value="1"/>
</dbReference>
<name>A0ABQ5F0L9_9ASTR</name>
<keyword evidence="2" id="KW-0548">Nucleotidyltransferase</keyword>
<dbReference type="PANTHER" id="PTHR33116:SF79">
    <property type="entry name" value="REVERSE TRANSCRIPTASE DOMAIN, ZINC FINGER, CCHC-TYPE-RELATED"/>
    <property type="match status" value="1"/>
</dbReference>
<reference evidence="2" key="2">
    <citation type="submission" date="2022-01" db="EMBL/GenBank/DDBJ databases">
        <authorList>
            <person name="Yamashiro T."/>
            <person name="Shiraishi A."/>
            <person name="Satake H."/>
            <person name="Nakayama K."/>
        </authorList>
    </citation>
    <scope>NUCLEOTIDE SEQUENCE</scope>
</reference>
<proteinExistence type="predicted"/>
<accession>A0ABQ5F0L9</accession>
<evidence type="ECO:0000259" key="1">
    <source>
        <dbReference type="PROSITE" id="PS50878"/>
    </source>
</evidence>
<reference evidence="2" key="1">
    <citation type="journal article" date="2022" name="Int. J. Mol. Sci.">
        <title>Draft Genome of Tanacetum Coccineum: Genomic Comparison of Closely Related Tanacetum-Family Plants.</title>
        <authorList>
            <person name="Yamashiro T."/>
            <person name="Shiraishi A."/>
            <person name="Nakayama K."/>
            <person name="Satake H."/>
        </authorList>
    </citation>
    <scope>NUCLEOTIDE SEQUENCE</scope>
</reference>
<keyword evidence="3" id="KW-1185">Reference proteome</keyword>
<comment type="caution">
    <text evidence="2">The sequence shown here is derived from an EMBL/GenBank/DDBJ whole genome shotgun (WGS) entry which is preliminary data.</text>
</comment>
<evidence type="ECO:0000313" key="2">
    <source>
        <dbReference type="EMBL" id="GJT56770.1"/>
    </source>
</evidence>